<evidence type="ECO:0000256" key="10">
    <source>
        <dbReference type="RuleBase" id="RU361183"/>
    </source>
</evidence>
<feature type="binding site" evidence="9">
    <location>
        <position position="112"/>
    </location>
    <ligand>
        <name>Zn(2+)</name>
        <dbReference type="ChEBI" id="CHEBI:29105"/>
        <note>catalytic</note>
    </ligand>
</feature>
<keyword evidence="2 9" id="KW-0645">Protease</keyword>
<feature type="binding site" evidence="9">
    <location>
        <position position="102"/>
    </location>
    <ligand>
        <name>Zn(2+)</name>
        <dbReference type="ChEBI" id="CHEBI:29105"/>
        <note>catalytic</note>
    </ligand>
</feature>
<dbReference type="InterPro" id="IPR001506">
    <property type="entry name" value="Peptidase_M12A"/>
</dbReference>
<dbReference type="Pfam" id="PF01549">
    <property type="entry name" value="ShK"/>
    <property type="match status" value="2"/>
</dbReference>
<dbReference type="PANTHER" id="PTHR10127">
    <property type="entry name" value="DISCOIDIN, CUB, EGF, LAMININ , AND ZINC METALLOPROTEASE DOMAIN CONTAINING"/>
    <property type="match status" value="1"/>
</dbReference>
<name>A0A914DK46_9BILA</name>
<evidence type="ECO:0000256" key="3">
    <source>
        <dbReference type="ARBA" id="ARBA00022723"/>
    </source>
</evidence>
<dbReference type="CDD" id="cd04280">
    <property type="entry name" value="ZnMc_astacin_like"/>
    <property type="match status" value="1"/>
</dbReference>
<dbReference type="AlphaFoldDB" id="A0A914DK46"/>
<accession>A0A914DK46</accession>
<comment type="cofactor">
    <cofactor evidence="9 10">
        <name>Zn(2+)</name>
        <dbReference type="ChEBI" id="CHEBI:29105"/>
    </cofactor>
    <text evidence="9 10">Binds 1 zinc ion per subunit.</text>
</comment>
<organism evidence="12 13">
    <name type="scientific">Acrobeloides nanus</name>
    <dbReference type="NCBI Taxonomy" id="290746"/>
    <lineage>
        <taxon>Eukaryota</taxon>
        <taxon>Metazoa</taxon>
        <taxon>Ecdysozoa</taxon>
        <taxon>Nematoda</taxon>
        <taxon>Chromadorea</taxon>
        <taxon>Rhabditida</taxon>
        <taxon>Tylenchina</taxon>
        <taxon>Cephalobomorpha</taxon>
        <taxon>Cephaloboidea</taxon>
        <taxon>Cephalobidae</taxon>
        <taxon>Acrobeloides</taxon>
    </lineage>
</organism>
<dbReference type="PANTHER" id="PTHR10127:SF780">
    <property type="entry name" value="METALLOENDOPEPTIDASE"/>
    <property type="match status" value="1"/>
</dbReference>
<dbReference type="EC" id="3.4.24.-" evidence="10"/>
<protein>
    <recommendedName>
        <fullName evidence="10">Metalloendopeptidase</fullName>
        <ecNumber evidence="10">3.4.24.-</ecNumber>
    </recommendedName>
</protein>
<sequence>MFTNSIDVNEISVQWPNAEVPYDISELQNSPEFMDEFQLAIDEFRQKTCVRFRPRLATDRHYIKISSGEGCWSYVGMQPELTLQGQEVSLGQECWRKGIIIHELMHVLGFYHEHSRYDRDAYIALNIPNIQPNRIRQFDKRPREAVDDTGSYDLYSIMHYEQNAFAVDKSSPTIIPRFSREHLQKPHWHFNRFPNPNGQLPFSSNRYPLTNSIYGPSQSLYSNNAYGPQTIHSNYPYGPSSLIFPQNNQNSIGRLQNPNNVILPQTYGNNQRIPDDVPPSIQCSSLQEANCMDRMDNCYNMALQGLCEKKPGVMLKMCRRSCCNCNDKRCFDTKDVQKFNTLCIAEMHQDNSLTKLSACDVEATRQNAMDYCPMTCNTCSVHQ</sequence>
<dbReference type="Pfam" id="PF01400">
    <property type="entry name" value="Astacin"/>
    <property type="match status" value="1"/>
</dbReference>
<dbReference type="Proteomes" id="UP000887540">
    <property type="component" value="Unplaced"/>
</dbReference>
<dbReference type="Gene3D" id="3.40.390.10">
    <property type="entry name" value="Collagenase (Catalytic Domain)"/>
    <property type="match status" value="1"/>
</dbReference>
<comment type="function">
    <text evidence="1">Metalloprotease.</text>
</comment>
<feature type="active site" evidence="9">
    <location>
        <position position="103"/>
    </location>
</feature>
<dbReference type="SUPFAM" id="SSF55486">
    <property type="entry name" value="Metalloproteases ('zincins'), catalytic domain"/>
    <property type="match status" value="1"/>
</dbReference>
<reference evidence="13" key="1">
    <citation type="submission" date="2022-11" db="UniProtKB">
        <authorList>
            <consortium name="WormBaseParasite"/>
        </authorList>
    </citation>
    <scope>IDENTIFICATION</scope>
</reference>
<evidence type="ECO:0000256" key="5">
    <source>
        <dbReference type="ARBA" id="ARBA00022833"/>
    </source>
</evidence>
<keyword evidence="12" id="KW-1185">Reference proteome</keyword>
<evidence type="ECO:0000313" key="13">
    <source>
        <dbReference type="WBParaSite" id="ACRNAN_scaffold2758.g32751.t1"/>
    </source>
</evidence>
<keyword evidence="7" id="KW-0865">Zymogen</keyword>
<dbReference type="PRINTS" id="PR00480">
    <property type="entry name" value="ASTACIN"/>
</dbReference>
<dbReference type="InterPro" id="IPR003582">
    <property type="entry name" value="ShKT_dom"/>
</dbReference>
<evidence type="ECO:0000259" key="11">
    <source>
        <dbReference type="PROSITE" id="PS51864"/>
    </source>
</evidence>
<dbReference type="PROSITE" id="PS51864">
    <property type="entry name" value="ASTACIN"/>
    <property type="match status" value="1"/>
</dbReference>
<dbReference type="SMART" id="SM00235">
    <property type="entry name" value="ZnMc"/>
    <property type="match status" value="1"/>
</dbReference>
<feature type="binding site" evidence="9">
    <location>
        <position position="106"/>
    </location>
    <ligand>
        <name>Zn(2+)</name>
        <dbReference type="ChEBI" id="CHEBI:29105"/>
        <note>catalytic</note>
    </ligand>
</feature>
<keyword evidence="8" id="KW-1015">Disulfide bond</keyword>
<feature type="domain" description="Peptidase M12A" evidence="11">
    <location>
        <begin position="4"/>
        <end position="217"/>
    </location>
</feature>
<evidence type="ECO:0000256" key="8">
    <source>
        <dbReference type="ARBA" id="ARBA00023157"/>
    </source>
</evidence>
<dbReference type="GO" id="GO:0004222">
    <property type="term" value="F:metalloendopeptidase activity"/>
    <property type="evidence" value="ECO:0007669"/>
    <property type="project" value="UniProtKB-UniRule"/>
</dbReference>
<evidence type="ECO:0000256" key="9">
    <source>
        <dbReference type="PROSITE-ProRule" id="PRU01211"/>
    </source>
</evidence>
<dbReference type="InterPro" id="IPR034035">
    <property type="entry name" value="Astacin-like_dom"/>
</dbReference>
<keyword evidence="6 9" id="KW-0482">Metalloprotease</keyword>
<evidence type="ECO:0000313" key="12">
    <source>
        <dbReference type="Proteomes" id="UP000887540"/>
    </source>
</evidence>
<dbReference type="GO" id="GO:0008270">
    <property type="term" value="F:zinc ion binding"/>
    <property type="evidence" value="ECO:0007669"/>
    <property type="project" value="UniProtKB-UniRule"/>
</dbReference>
<keyword evidence="3 9" id="KW-0479">Metal-binding</keyword>
<evidence type="ECO:0000256" key="6">
    <source>
        <dbReference type="ARBA" id="ARBA00023049"/>
    </source>
</evidence>
<evidence type="ECO:0000256" key="4">
    <source>
        <dbReference type="ARBA" id="ARBA00022801"/>
    </source>
</evidence>
<keyword evidence="4 9" id="KW-0378">Hydrolase</keyword>
<comment type="caution">
    <text evidence="9">Lacks conserved residue(s) required for the propagation of feature annotation.</text>
</comment>
<dbReference type="InterPro" id="IPR024079">
    <property type="entry name" value="MetalloPept_cat_dom_sf"/>
</dbReference>
<evidence type="ECO:0000256" key="7">
    <source>
        <dbReference type="ARBA" id="ARBA00023145"/>
    </source>
</evidence>
<dbReference type="WBParaSite" id="ACRNAN_scaffold2758.g32751.t1">
    <property type="protein sequence ID" value="ACRNAN_scaffold2758.g32751.t1"/>
    <property type="gene ID" value="ACRNAN_scaffold2758.g32751"/>
</dbReference>
<evidence type="ECO:0000256" key="1">
    <source>
        <dbReference type="ARBA" id="ARBA00002657"/>
    </source>
</evidence>
<dbReference type="InterPro" id="IPR006026">
    <property type="entry name" value="Peptidase_Metallo"/>
</dbReference>
<dbReference type="GO" id="GO:0006508">
    <property type="term" value="P:proteolysis"/>
    <property type="evidence" value="ECO:0007669"/>
    <property type="project" value="UniProtKB-KW"/>
</dbReference>
<proteinExistence type="predicted"/>
<evidence type="ECO:0000256" key="2">
    <source>
        <dbReference type="ARBA" id="ARBA00022670"/>
    </source>
</evidence>
<keyword evidence="5 9" id="KW-0862">Zinc</keyword>